<dbReference type="SFLD" id="SFLDS00003">
    <property type="entry name" value="Haloacid_Dehalogenase"/>
    <property type="match status" value="1"/>
</dbReference>
<dbReference type="STRING" id="875328.JDM601_3779"/>
<dbReference type="SFLD" id="SFLDG01129">
    <property type="entry name" value="C1.5:_HAD__Beta-PGM__Phosphata"/>
    <property type="match status" value="1"/>
</dbReference>
<sequence>MEVDVSNSGAGVPTLLIDYGGVLTSSVPAAFANVCARFGVDLNGFMAACRMGHPDGPFAQLELGLDDVEFARVITPILTEHANDPVDGLAWVRELQKTSLDIDKTMLAAVADLIDNGVPTVLFSNSFGPLERYPWAQLPTFTDTVISSVVGMRKPDPRIYEIALQRCGRPAHECVFVDDSEANLAPARALGIRSIHHQDPATTIAELNAIFG</sequence>
<dbReference type="Pfam" id="PF00702">
    <property type="entry name" value="Hydrolase"/>
    <property type="match status" value="1"/>
</dbReference>
<dbReference type="InterPro" id="IPR023198">
    <property type="entry name" value="PGP-like_dom2"/>
</dbReference>
<gene>
    <name evidence="1" type="ordered locus">JDM601_3779</name>
</gene>
<keyword evidence="1" id="KW-0378">Hydrolase</keyword>
<evidence type="ECO:0000313" key="1">
    <source>
        <dbReference type="EMBL" id="AEF37779.1"/>
    </source>
</evidence>
<dbReference type="HOGENOM" id="CLU_045011_9_4_11"/>
<keyword evidence="2" id="KW-1185">Reference proteome</keyword>
<dbReference type="InterPro" id="IPR052898">
    <property type="entry name" value="ACAD10-like"/>
</dbReference>
<dbReference type="KEGG" id="mjd:JDM601_3779"/>
<dbReference type="CDD" id="cd02603">
    <property type="entry name" value="HAD_sEH-N_like"/>
    <property type="match status" value="1"/>
</dbReference>
<dbReference type="InterPro" id="IPR006439">
    <property type="entry name" value="HAD-SF_hydro_IA"/>
</dbReference>
<proteinExistence type="predicted"/>
<protein>
    <submittedName>
        <fullName evidence="1">HAD family hydrolase</fullName>
    </submittedName>
</protein>
<dbReference type="SUPFAM" id="SSF56784">
    <property type="entry name" value="HAD-like"/>
    <property type="match status" value="1"/>
</dbReference>
<dbReference type="NCBIfam" id="TIGR01549">
    <property type="entry name" value="HAD-SF-IA-v1"/>
    <property type="match status" value="1"/>
</dbReference>
<dbReference type="eggNOG" id="COG1011">
    <property type="taxonomic scope" value="Bacteria"/>
</dbReference>
<dbReference type="InterPro" id="IPR023214">
    <property type="entry name" value="HAD_sf"/>
</dbReference>
<dbReference type="PANTHER" id="PTHR47829:SF1">
    <property type="entry name" value="HAD FAMILY PHOSPHATASE"/>
    <property type="match status" value="1"/>
</dbReference>
<dbReference type="EMBL" id="CP002329">
    <property type="protein sequence ID" value="AEF37779.1"/>
    <property type="molecule type" value="Genomic_DNA"/>
</dbReference>
<dbReference type="Proteomes" id="UP000009224">
    <property type="component" value="Chromosome"/>
</dbReference>
<dbReference type="PANTHER" id="PTHR47829">
    <property type="entry name" value="HYDROLASE, PUTATIVE (AFU_ORTHOLOGUE AFUA_1G12880)-RELATED"/>
    <property type="match status" value="1"/>
</dbReference>
<dbReference type="PRINTS" id="PR00413">
    <property type="entry name" value="HADHALOGNASE"/>
</dbReference>
<dbReference type="Gene3D" id="1.10.150.240">
    <property type="entry name" value="Putative phosphatase, domain 2"/>
    <property type="match status" value="1"/>
</dbReference>
<evidence type="ECO:0000313" key="2">
    <source>
        <dbReference type="Proteomes" id="UP000009224"/>
    </source>
</evidence>
<organism evidence="1 2">
    <name type="scientific">Mycolicibacter sinensis (strain JDM601)</name>
    <name type="common">Mycobacterium sinense</name>
    <dbReference type="NCBI Taxonomy" id="875328"/>
    <lineage>
        <taxon>Bacteria</taxon>
        <taxon>Bacillati</taxon>
        <taxon>Actinomycetota</taxon>
        <taxon>Actinomycetes</taxon>
        <taxon>Mycobacteriales</taxon>
        <taxon>Mycobacteriaceae</taxon>
        <taxon>Mycolicibacter</taxon>
    </lineage>
</organism>
<reference evidence="1 2" key="1">
    <citation type="journal article" date="2011" name="J. Bacteriol.">
        <title>Complete genome sequence of a novel clinical isolate, the nontuberculous Mycobacterium strain JDM601.</title>
        <authorList>
            <person name="Zhang Z.Y."/>
            <person name="Sun Z.Q."/>
            <person name="Wang Z.L."/>
            <person name="Wen Z.L."/>
            <person name="Sun Q.W."/>
            <person name="Zhu Z.Q."/>
            <person name="Song Y.Z."/>
            <person name="Zhao J.W."/>
            <person name="Wang H.H."/>
            <person name="Zhang S.L."/>
            <person name="Guo X.K."/>
        </authorList>
    </citation>
    <scope>NUCLEOTIDE SEQUENCE [LARGE SCALE GENOMIC DNA]</scope>
    <source>
        <strain evidence="1 2">JDM601</strain>
    </source>
</reference>
<dbReference type="NCBIfam" id="TIGR01509">
    <property type="entry name" value="HAD-SF-IA-v3"/>
    <property type="match status" value="1"/>
</dbReference>
<dbReference type="Gene3D" id="3.40.50.1000">
    <property type="entry name" value="HAD superfamily/HAD-like"/>
    <property type="match status" value="1"/>
</dbReference>
<dbReference type="InterPro" id="IPR036412">
    <property type="entry name" value="HAD-like_sf"/>
</dbReference>
<name>F5Z397_MYCSD</name>
<dbReference type="GO" id="GO:0016787">
    <property type="term" value="F:hydrolase activity"/>
    <property type="evidence" value="ECO:0007669"/>
    <property type="project" value="UniProtKB-KW"/>
</dbReference>
<accession>F5Z397</accession>
<dbReference type="AlphaFoldDB" id="F5Z397"/>